<reference evidence="3" key="1">
    <citation type="submission" date="2022-11" db="UniProtKB">
        <authorList>
            <consortium name="WormBaseParasite"/>
        </authorList>
    </citation>
    <scope>IDENTIFICATION</scope>
</reference>
<dbReference type="WBParaSite" id="scf7180000423858.g11746">
    <property type="protein sequence ID" value="scf7180000423858.g11746"/>
    <property type="gene ID" value="scf7180000423858.g11746"/>
</dbReference>
<evidence type="ECO:0000256" key="1">
    <source>
        <dbReference type="SAM" id="SignalP"/>
    </source>
</evidence>
<keyword evidence="1" id="KW-0732">Signal</keyword>
<dbReference type="AlphaFoldDB" id="A0A915P4D3"/>
<proteinExistence type="predicted"/>
<sequence>MSSINLFLFSIFILFEVIYSQGCNKHLSACNDGTCCSGLHCKNKLTRNGLQHFCSISPCVGDNGKCQTDDGCCYGMAKNILLF</sequence>
<organism evidence="2 3">
    <name type="scientific">Meloidogyne floridensis</name>
    <dbReference type="NCBI Taxonomy" id="298350"/>
    <lineage>
        <taxon>Eukaryota</taxon>
        <taxon>Metazoa</taxon>
        <taxon>Ecdysozoa</taxon>
        <taxon>Nematoda</taxon>
        <taxon>Chromadorea</taxon>
        <taxon>Rhabditida</taxon>
        <taxon>Tylenchina</taxon>
        <taxon>Tylenchomorpha</taxon>
        <taxon>Tylenchoidea</taxon>
        <taxon>Meloidogynidae</taxon>
        <taxon>Meloidogyninae</taxon>
        <taxon>Meloidogyne</taxon>
    </lineage>
</organism>
<protein>
    <submittedName>
        <fullName evidence="3">Uncharacterized protein</fullName>
    </submittedName>
</protein>
<keyword evidence="2" id="KW-1185">Reference proteome</keyword>
<name>A0A915P4D3_9BILA</name>
<dbReference type="Proteomes" id="UP000887560">
    <property type="component" value="Unplaced"/>
</dbReference>
<evidence type="ECO:0000313" key="3">
    <source>
        <dbReference type="WBParaSite" id="scf7180000423858.g11746"/>
    </source>
</evidence>
<accession>A0A915P4D3</accession>
<feature type="signal peptide" evidence="1">
    <location>
        <begin position="1"/>
        <end position="20"/>
    </location>
</feature>
<feature type="chain" id="PRO_5037065662" evidence="1">
    <location>
        <begin position="21"/>
        <end position="83"/>
    </location>
</feature>
<evidence type="ECO:0000313" key="2">
    <source>
        <dbReference type="Proteomes" id="UP000887560"/>
    </source>
</evidence>